<reference evidence="2 3" key="1">
    <citation type="journal article" date="2014" name="Agronomy (Basel)">
        <title>A Draft Genome Sequence for Ensete ventricosum, the Drought-Tolerant Tree Against Hunger.</title>
        <authorList>
            <person name="Harrison J."/>
            <person name="Moore K.A."/>
            <person name="Paszkiewicz K."/>
            <person name="Jones T."/>
            <person name="Grant M."/>
            <person name="Ambacheew D."/>
            <person name="Muzemil S."/>
            <person name="Studholme D.J."/>
        </authorList>
    </citation>
    <scope>NUCLEOTIDE SEQUENCE [LARGE SCALE GENOMIC DNA]</scope>
</reference>
<organism evidence="2 3">
    <name type="scientific">Ensete ventricosum</name>
    <name type="common">Abyssinian banana</name>
    <name type="synonym">Musa ensete</name>
    <dbReference type="NCBI Taxonomy" id="4639"/>
    <lineage>
        <taxon>Eukaryota</taxon>
        <taxon>Viridiplantae</taxon>
        <taxon>Streptophyta</taxon>
        <taxon>Embryophyta</taxon>
        <taxon>Tracheophyta</taxon>
        <taxon>Spermatophyta</taxon>
        <taxon>Magnoliopsida</taxon>
        <taxon>Liliopsida</taxon>
        <taxon>Zingiberales</taxon>
        <taxon>Musaceae</taxon>
        <taxon>Ensete</taxon>
    </lineage>
</organism>
<sequence length="94" mass="9868">MLLVVIPAVVSAALAGERASCPQAAAYVRKQPTCKCHAHKRRPCRQLCLLAAAPCALATPAKGLTVGGLPCRGPAHKWLPPSSLPSLRKHNKNA</sequence>
<name>A0A426Z3F8_ENSVE</name>
<gene>
    <name evidence="2" type="ORF">B296_00009908</name>
</gene>
<dbReference type="Proteomes" id="UP000287651">
    <property type="component" value="Unassembled WGS sequence"/>
</dbReference>
<evidence type="ECO:0000313" key="3">
    <source>
        <dbReference type="Proteomes" id="UP000287651"/>
    </source>
</evidence>
<accession>A0A426Z3F8</accession>
<evidence type="ECO:0008006" key="4">
    <source>
        <dbReference type="Google" id="ProtNLM"/>
    </source>
</evidence>
<keyword evidence="1" id="KW-0732">Signal</keyword>
<protein>
    <recommendedName>
        <fullName evidence="4">Bifunctional inhibitor/plant lipid transfer protein/seed storage helical domain-containing protein</fullName>
    </recommendedName>
</protein>
<evidence type="ECO:0000256" key="1">
    <source>
        <dbReference type="SAM" id="SignalP"/>
    </source>
</evidence>
<feature type="signal peptide" evidence="1">
    <location>
        <begin position="1"/>
        <end position="15"/>
    </location>
</feature>
<evidence type="ECO:0000313" key="2">
    <source>
        <dbReference type="EMBL" id="RRT58491.1"/>
    </source>
</evidence>
<dbReference type="EMBL" id="AMZH03008652">
    <property type="protein sequence ID" value="RRT58491.1"/>
    <property type="molecule type" value="Genomic_DNA"/>
</dbReference>
<proteinExistence type="predicted"/>
<dbReference type="AlphaFoldDB" id="A0A426Z3F8"/>
<comment type="caution">
    <text evidence="2">The sequence shown here is derived from an EMBL/GenBank/DDBJ whole genome shotgun (WGS) entry which is preliminary data.</text>
</comment>
<feature type="chain" id="PRO_5019003179" description="Bifunctional inhibitor/plant lipid transfer protein/seed storage helical domain-containing protein" evidence="1">
    <location>
        <begin position="16"/>
        <end position="94"/>
    </location>
</feature>